<proteinExistence type="predicted"/>
<dbReference type="Proteomes" id="UP001217089">
    <property type="component" value="Unassembled WGS sequence"/>
</dbReference>
<evidence type="ECO:0000313" key="3">
    <source>
        <dbReference type="Proteomes" id="UP001217089"/>
    </source>
</evidence>
<keyword evidence="3" id="KW-1185">Reference proteome</keyword>
<protein>
    <submittedName>
        <fullName evidence="2">Uncharacterized protein</fullName>
    </submittedName>
</protein>
<gene>
    <name evidence="2" type="ORF">KUTeg_005229</name>
</gene>
<comment type="caution">
    <text evidence="2">The sequence shown here is derived from an EMBL/GenBank/DDBJ whole genome shotgun (WGS) entry which is preliminary data.</text>
</comment>
<organism evidence="2 3">
    <name type="scientific">Tegillarca granosa</name>
    <name type="common">Malaysian cockle</name>
    <name type="synonym">Anadara granosa</name>
    <dbReference type="NCBI Taxonomy" id="220873"/>
    <lineage>
        <taxon>Eukaryota</taxon>
        <taxon>Metazoa</taxon>
        <taxon>Spiralia</taxon>
        <taxon>Lophotrochozoa</taxon>
        <taxon>Mollusca</taxon>
        <taxon>Bivalvia</taxon>
        <taxon>Autobranchia</taxon>
        <taxon>Pteriomorphia</taxon>
        <taxon>Arcoida</taxon>
        <taxon>Arcoidea</taxon>
        <taxon>Arcidae</taxon>
        <taxon>Tegillarca</taxon>
    </lineage>
</organism>
<feature type="chain" id="PRO_5045356919" evidence="1">
    <location>
        <begin position="24"/>
        <end position="271"/>
    </location>
</feature>
<evidence type="ECO:0000256" key="1">
    <source>
        <dbReference type="SAM" id="SignalP"/>
    </source>
</evidence>
<accession>A0ABQ9FNN0</accession>
<dbReference type="EMBL" id="JARBDR010000246">
    <property type="protein sequence ID" value="KAJ8317325.1"/>
    <property type="molecule type" value="Genomic_DNA"/>
</dbReference>
<sequence length="271" mass="29399">MGLEKFHLTFLALLIYAVVKSNADCNSDLLTCSVHIAALSSVIGTNGQPPTAEQVQPFCPNVVTFQTCLNNVPENCKSDPMYDGYQQSAASFSVYCSGSGSGTGGSSGTCAVMDCMQIIQFESFKSCVTMKSKNCPPEIMATVKNMTDSQKMLCEGDCSTYKLLQCVKNVNVSAFQAISGLPTKGQLQPICREAESALKCMGDYFIKCPTSGDKKTKEATESLKMYEKILNVMCKEALPADWKKRGCASRELLKTIVVKKQQLTSPICLSK</sequence>
<reference evidence="2 3" key="1">
    <citation type="submission" date="2022-12" db="EMBL/GenBank/DDBJ databases">
        <title>Chromosome-level genome of Tegillarca granosa.</title>
        <authorList>
            <person name="Kim J."/>
        </authorList>
    </citation>
    <scope>NUCLEOTIDE SEQUENCE [LARGE SCALE GENOMIC DNA]</scope>
    <source>
        <strain evidence="2">Teg-2019</strain>
        <tissue evidence="2">Adductor muscle</tissue>
    </source>
</reference>
<feature type="signal peptide" evidence="1">
    <location>
        <begin position="1"/>
        <end position="23"/>
    </location>
</feature>
<keyword evidence="1" id="KW-0732">Signal</keyword>
<evidence type="ECO:0000313" key="2">
    <source>
        <dbReference type="EMBL" id="KAJ8317325.1"/>
    </source>
</evidence>
<name>A0ABQ9FNN0_TEGGR</name>